<gene>
    <name evidence="2" type="ORF">RCOM_1849990</name>
</gene>
<proteinExistence type="predicted"/>
<reference evidence="3" key="1">
    <citation type="journal article" date="2010" name="Nat. Biotechnol.">
        <title>Draft genome sequence of the oilseed species Ricinus communis.</title>
        <authorList>
            <person name="Chan A.P."/>
            <person name="Crabtree J."/>
            <person name="Zhao Q."/>
            <person name="Lorenzi H."/>
            <person name="Orvis J."/>
            <person name="Puiu D."/>
            <person name="Melake-Berhan A."/>
            <person name="Jones K.M."/>
            <person name="Redman J."/>
            <person name="Chen G."/>
            <person name="Cahoon E.B."/>
            <person name="Gedil M."/>
            <person name="Stanke M."/>
            <person name="Haas B.J."/>
            <person name="Wortman J.R."/>
            <person name="Fraser-Liggett C.M."/>
            <person name="Ravel J."/>
            <person name="Rabinowicz P.D."/>
        </authorList>
    </citation>
    <scope>NUCLEOTIDE SEQUENCE [LARGE SCALE GENOMIC DNA]</scope>
    <source>
        <strain evidence="3">cv. Hale</strain>
    </source>
</reference>
<feature type="region of interest" description="Disordered" evidence="1">
    <location>
        <begin position="1"/>
        <end position="21"/>
    </location>
</feature>
<name>B9TGX9_RICCO</name>
<accession>B9TGX9</accession>
<dbReference type="Proteomes" id="UP000008311">
    <property type="component" value="Unassembled WGS sequence"/>
</dbReference>
<feature type="compositionally biased region" description="Basic residues" evidence="1">
    <location>
        <begin position="10"/>
        <end position="20"/>
    </location>
</feature>
<evidence type="ECO:0000313" key="2">
    <source>
        <dbReference type="EMBL" id="EEF24883.1"/>
    </source>
</evidence>
<dbReference type="InParanoid" id="B9TGX9"/>
<keyword evidence="3" id="KW-1185">Reference proteome</keyword>
<organism evidence="2 3">
    <name type="scientific">Ricinus communis</name>
    <name type="common">Castor bean</name>
    <dbReference type="NCBI Taxonomy" id="3988"/>
    <lineage>
        <taxon>Eukaryota</taxon>
        <taxon>Viridiplantae</taxon>
        <taxon>Streptophyta</taxon>
        <taxon>Embryophyta</taxon>
        <taxon>Tracheophyta</taxon>
        <taxon>Spermatophyta</taxon>
        <taxon>Magnoliopsida</taxon>
        <taxon>eudicotyledons</taxon>
        <taxon>Gunneridae</taxon>
        <taxon>Pentapetalae</taxon>
        <taxon>rosids</taxon>
        <taxon>fabids</taxon>
        <taxon>Malpighiales</taxon>
        <taxon>Euphorbiaceae</taxon>
        <taxon>Acalyphoideae</taxon>
        <taxon>Acalypheae</taxon>
        <taxon>Ricinus</taxon>
    </lineage>
</organism>
<dbReference type="AlphaFoldDB" id="B9TGX9"/>
<evidence type="ECO:0000256" key="1">
    <source>
        <dbReference type="SAM" id="MobiDB-lite"/>
    </source>
</evidence>
<dbReference type="EMBL" id="EQ981063">
    <property type="protein sequence ID" value="EEF24883.1"/>
    <property type="molecule type" value="Genomic_DNA"/>
</dbReference>
<protein>
    <submittedName>
        <fullName evidence="2">Uncharacterized protein</fullName>
    </submittedName>
</protein>
<sequence>MTGPFTWHSSKSRQAGRKGPRLHEEALSLPDRWQCRLRGRCGRAASVAVVYAFRTLRRPRHLDPECAACHLGAQPQLHLRPVRPLACGGGLPLRFGRVDLGPAELRPFQLVADDRAVIKTDHCADAGISGGNGVQLLRLFTLRLPPPTKFLKQFPEKCAAVFRELLQTIRNALRPAPSHPSRWPGRWRR</sequence>
<evidence type="ECO:0000313" key="3">
    <source>
        <dbReference type="Proteomes" id="UP000008311"/>
    </source>
</evidence>